<evidence type="ECO:0000313" key="7">
    <source>
        <dbReference type="EMBL" id="ABB28909.1"/>
    </source>
</evidence>
<dbReference type="STRING" id="340177.Cag_1657"/>
<dbReference type="PANTHER" id="PTHR30480">
    <property type="entry name" value="BETA-HEXOSAMINIDASE-RELATED"/>
    <property type="match status" value="1"/>
</dbReference>
<dbReference type="InterPro" id="IPR050226">
    <property type="entry name" value="NagZ_Beta-hexosaminidase"/>
</dbReference>
<dbReference type="CAZy" id="GH3">
    <property type="family name" value="Glycoside Hydrolase Family 3"/>
</dbReference>
<proteinExistence type="inferred from homology"/>
<dbReference type="InterPro" id="IPR017853">
    <property type="entry name" value="GH"/>
</dbReference>
<protein>
    <recommendedName>
        <fullName evidence="3">beta-N-acetylhexosaminidase</fullName>
        <ecNumber evidence="3">3.2.1.52</ecNumber>
    </recommendedName>
</protein>
<evidence type="ECO:0000256" key="1">
    <source>
        <dbReference type="ARBA" id="ARBA00001231"/>
    </source>
</evidence>
<dbReference type="InterPro" id="IPR036962">
    <property type="entry name" value="Glyco_hydro_3_N_sf"/>
</dbReference>
<dbReference type="KEGG" id="cch:Cag_1657"/>
<comment type="catalytic activity">
    <reaction evidence="1">
        <text>Hydrolysis of terminal non-reducing N-acetyl-D-hexosamine residues in N-acetyl-beta-D-hexosaminides.</text>
        <dbReference type="EC" id="3.2.1.52"/>
    </reaction>
</comment>
<evidence type="ECO:0000256" key="2">
    <source>
        <dbReference type="ARBA" id="ARBA00005336"/>
    </source>
</evidence>
<dbReference type="AlphaFoldDB" id="Q3AQ16"/>
<dbReference type="OrthoDB" id="9805821at2"/>
<keyword evidence="4 7" id="KW-0378">Hydrolase</keyword>
<evidence type="ECO:0000259" key="6">
    <source>
        <dbReference type="Pfam" id="PF00933"/>
    </source>
</evidence>
<dbReference type="PROSITE" id="PS00775">
    <property type="entry name" value="GLYCOSYL_HYDROL_F3"/>
    <property type="match status" value="1"/>
</dbReference>
<dbReference type="InterPro" id="IPR036881">
    <property type="entry name" value="Glyco_hydro_3_C_sf"/>
</dbReference>
<organism evidence="7">
    <name type="scientific">Chlorobium chlorochromatii (strain CaD3)</name>
    <dbReference type="NCBI Taxonomy" id="340177"/>
    <lineage>
        <taxon>Bacteria</taxon>
        <taxon>Pseudomonadati</taxon>
        <taxon>Chlorobiota</taxon>
        <taxon>Chlorobiia</taxon>
        <taxon>Chlorobiales</taxon>
        <taxon>Chlorobiaceae</taxon>
        <taxon>Chlorobium/Pelodictyon group</taxon>
        <taxon>Chlorobium</taxon>
    </lineage>
</organism>
<dbReference type="GO" id="GO:0005975">
    <property type="term" value="P:carbohydrate metabolic process"/>
    <property type="evidence" value="ECO:0007669"/>
    <property type="project" value="InterPro"/>
</dbReference>
<keyword evidence="5 7" id="KW-0326">Glycosidase</keyword>
<dbReference type="Pfam" id="PF00933">
    <property type="entry name" value="Glyco_hydro_3"/>
    <property type="match status" value="1"/>
</dbReference>
<sequence length="592" mass="64852">MSSYHSLLFPFFSLKKKWSRKSRRLFMLFMVLTLSVGNHASARVGGESWRAEQIFSKQSDELEEQLHAMSLADKVGQMIIADIEPTAFSPRNKKVLLLSRLAQEGKIGGVIFMKGDAKSTGAVVNHLQALAPLPLLFSSDMERGVAMRISGTTEFPPNMALGATADPKLAEDMATAIAQEATLLGMHHNYAPTVDLNSNPRNPVINTRAFGDTIPLTIVMANAIIKGLQSHGVLATAKHFPGHGNVTVDSHVALPVLQATREQLEAYELIPFRAAIEQGVATIMVGHLAVPALTGNMEPATISPAIVTTLLRQELGFKGLIITDALNMKALYNGSNVATLSVRAVQAGNDLLLFSPDPEATHSAVVQAVEAGQIPLEQINASVRRILQAKQWLKLEKHREVDSEDIEEDANPASHRELARKIAEHAVTLVSDVERNVPLKKSEQLLHLIVQDRVNYQTGRNYLRQLSERYPTITHLRINPKSDALDYAIATELAMNASSVLVTSYVQSLSSNGELKLTAEQQNFLHLLPTVVQRGTPMVLLSLGTPYISNYFPEFTSYLCTYSFDEESERAALQVLQGELTPRGVLPIVLGQ</sequence>
<reference evidence="7" key="1">
    <citation type="submission" date="2005-08" db="EMBL/GenBank/DDBJ databases">
        <title>Complete sequence of Chlorobium chlorochromatii CaD3.</title>
        <authorList>
            <person name="Copeland A."/>
            <person name="Lucas S."/>
            <person name="Lapidus A."/>
            <person name="Barry K."/>
            <person name="Detter J.C."/>
            <person name="Glavina T."/>
            <person name="Hammon N."/>
            <person name="Israni S."/>
            <person name="Pitluck S."/>
            <person name="Bryant D."/>
            <person name="Schmutz J."/>
            <person name="Larimer F."/>
            <person name="Land M."/>
            <person name="Kyrpides N."/>
            <person name="Ivanova N."/>
            <person name="Richardson P."/>
        </authorList>
    </citation>
    <scope>NUCLEOTIDE SEQUENCE [LARGE SCALE GENOMIC DNA]</scope>
    <source>
        <strain evidence="7">CaD3</strain>
    </source>
</reference>
<dbReference type="EC" id="3.2.1.52" evidence="3"/>
<dbReference type="GO" id="GO:0004563">
    <property type="term" value="F:beta-N-acetylhexosaminidase activity"/>
    <property type="evidence" value="ECO:0007669"/>
    <property type="project" value="UniProtKB-EC"/>
</dbReference>
<dbReference type="HOGENOM" id="CLU_008392_5_3_10"/>
<dbReference type="GO" id="GO:0009254">
    <property type="term" value="P:peptidoglycan turnover"/>
    <property type="evidence" value="ECO:0007669"/>
    <property type="project" value="TreeGrafter"/>
</dbReference>
<evidence type="ECO:0000256" key="4">
    <source>
        <dbReference type="ARBA" id="ARBA00022801"/>
    </source>
</evidence>
<dbReference type="InterPro" id="IPR001764">
    <property type="entry name" value="Glyco_hydro_3_N"/>
</dbReference>
<dbReference type="InterPro" id="IPR019800">
    <property type="entry name" value="Glyco_hydro_3_AS"/>
</dbReference>
<name>Q3AQ16_CHLCH</name>
<evidence type="ECO:0000256" key="5">
    <source>
        <dbReference type="ARBA" id="ARBA00023295"/>
    </source>
</evidence>
<dbReference type="EMBL" id="CP000108">
    <property type="protein sequence ID" value="ABB28909.1"/>
    <property type="molecule type" value="Genomic_DNA"/>
</dbReference>
<dbReference type="PRINTS" id="PR00133">
    <property type="entry name" value="GLHYDRLASE3"/>
</dbReference>
<dbReference type="eggNOG" id="COG1472">
    <property type="taxonomic scope" value="Bacteria"/>
</dbReference>
<comment type="similarity">
    <text evidence="2">Belongs to the glycosyl hydrolase 3 family.</text>
</comment>
<dbReference type="Gene3D" id="3.20.20.300">
    <property type="entry name" value="Glycoside hydrolase, family 3, N-terminal domain"/>
    <property type="match status" value="1"/>
</dbReference>
<dbReference type="PANTHER" id="PTHR30480:SF13">
    <property type="entry name" value="BETA-HEXOSAMINIDASE"/>
    <property type="match status" value="1"/>
</dbReference>
<gene>
    <name evidence="7" type="ordered locus">Cag_1657</name>
</gene>
<dbReference type="Gene3D" id="3.40.50.1700">
    <property type="entry name" value="Glycoside hydrolase family 3 C-terminal domain"/>
    <property type="match status" value="1"/>
</dbReference>
<evidence type="ECO:0000256" key="3">
    <source>
        <dbReference type="ARBA" id="ARBA00012663"/>
    </source>
</evidence>
<accession>Q3AQ16</accession>
<dbReference type="SUPFAM" id="SSF51445">
    <property type="entry name" value="(Trans)glycosidases"/>
    <property type="match status" value="1"/>
</dbReference>
<feature type="domain" description="Glycoside hydrolase family 3 N-terminal" evidence="6">
    <location>
        <begin position="71"/>
        <end position="388"/>
    </location>
</feature>